<sequence>MGWKALRGRRTTIYSPFVTLLRLLKMGGNTEIVDMTACYAATFVTVENIKLESYMDWPKEYSKTTQAVRDAAYKLYSVEAITRSVLLPGQVKTAYHDGLLTTDYYLFLFTSRENPKLTGYFTCGLYAAKGWFELNGQRPEEIPSYNPLTGESSGDSKKGGCGITKPLKAESDPRMKRLIRVLQTFISLTDDEKRKIKGESTTLTVLQKLIKASKDAPSTSNIRSVNTTLYKALKDGRHGGARTFTQLVAHYEVLLGVTFKKISIDDFNQEIDDTRNKSATYPYIPLASF</sequence>
<name>A0A5T7Y4B3_SALER</name>
<gene>
    <name evidence="1" type="ORF">DON26_03590</name>
</gene>
<dbReference type="EMBL" id="AAGFGW010000002">
    <property type="protein sequence ID" value="EBN2887114.1"/>
    <property type="molecule type" value="Genomic_DNA"/>
</dbReference>
<proteinExistence type="predicted"/>
<evidence type="ECO:0000313" key="1">
    <source>
        <dbReference type="EMBL" id="EBN2887114.1"/>
    </source>
</evidence>
<reference evidence="1" key="1">
    <citation type="submission" date="2018-06" db="EMBL/GenBank/DDBJ databases">
        <authorList>
            <consortium name="PulseNet: The National Subtyping Network for Foodborne Disease Surveillance"/>
            <person name="Tarr C.L."/>
            <person name="Trees E."/>
            <person name="Katz L.S."/>
            <person name="Carleton-Romer H.A."/>
            <person name="Stroika S."/>
            <person name="Kucerova Z."/>
            <person name="Roache K.F."/>
            <person name="Sabol A.L."/>
            <person name="Besser J."/>
            <person name="Gerner-Smidt P."/>
        </authorList>
    </citation>
    <scope>NUCLEOTIDE SEQUENCE</scope>
    <source>
        <strain evidence="1">PNUSAS041407</strain>
    </source>
</reference>
<dbReference type="AlphaFoldDB" id="A0A5T7Y4B3"/>
<organism evidence="1">
    <name type="scientific">Salmonella enterica</name>
    <name type="common">Salmonella choleraesuis</name>
    <dbReference type="NCBI Taxonomy" id="28901"/>
    <lineage>
        <taxon>Bacteria</taxon>
        <taxon>Pseudomonadati</taxon>
        <taxon>Pseudomonadota</taxon>
        <taxon>Gammaproteobacteria</taxon>
        <taxon>Enterobacterales</taxon>
        <taxon>Enterobacteriaceae</taxon>
        <taxon>Salmonella</taxon>
    </lineage>
</organism>
<comment type="caution">
    <text evidence="1">The sequence shown here is derived from an EMBL/GenBank/DDBJ whole genome shotgun (WGS) entry which is preliminary data.</text>
</comment>
<protein>
    <submittedName>
        <fullName evidence="1">Uncharacterized protein</fullName>
    </submittedName>
</protein>
<accession>A0A5T7Y4B3</accession>